<dbReference type="CDD" id="cd03673">
    <property type="entry name" value="NUDIX_Ap6A_hydrolase"/>
    <property type="match status" value="1"/>
</dbReference>
<comment type="caution">
    <text evidence="5">The sequence shown here is derived from an EMBL/GenBank/DDBJ whole genome shotgun (WGS) entry which is preliminary data.</text>
</comment>
<evidence type="ECO:0000256" key="2">
    <source>
        <dbReference type="ARBA" id="ARBA00022801"/>
    </source>
</evidence>
<dbReference type="InterPro" id="IPR020084">
    <property type="entry name" value="NUDIX_hydrolase_CS"/>
</dbReference>
<dbReference type="InterPro" id="IPR013078">
    <property type="entry name" value="His_Pase_superF_clade-1"/>
</dbReference>
<protein>
    <submittedName>
        <fullName evidence="5">NUDIX hydrolase</fullName>
    </submittedName>
</protein>
<dbReference type="InterPro" id="IPR029033">
    <property type="entry name" value="His_PPase_superfam"/>
</dbReference>
<accession>A0ABN3BR50</accession>
<dbReference type="InterPro" id="IPR015797">
    <property type="entry name" value="NUDIX_hydrolase-like_dom_sf"/>
</dbReference>
<dbReference type="Proteomes" id="UP001500432">
    <property type="component" value="Unassembled WGS sequence"/>
</dbReference>
<dbReference type="Gene3D" id="3.40.50.1240">
    <property type="entry name" value="Phosphoglycerate mutase-like"/>
    <property type="match status" value="1"/>
</dbReference>
<dbReference type="PANTHER" id="PTHR21340:SF0">
    <property type="entry name" value="BIS(5'-NUCLEOSYL)-TETRAPHOSPHATASE [ASYMMETRICAL]"/>
    <property type="match status" value="1"/>
</dbReference>
<reference evidence="5 6" key="1">
    <citation type="journal article" date="2019" name="Int. J. Syst. Evol. Microbiol.">
        <title>The Global Catalogue of Microorganisms (GCM) 10K type strain sequencing project: providing services to taxonomists for standard genome sequencing and annotation.</title>
        <authorList>
            <consortium name="The Broad Institute Genomics Platform"/>
            <consortium name="The Broad Institute Genome Sequencing Center for Infectious Disease"/>
            <person name="Wu L."/>
            <person name="Ma J."/>
        </authorList>
    </citation>
    <scope>NUCLEOTIDE SEQUENCE [LARGE SCALE GENOMIC DNA]</scope>
    <source>
        <strain evidence="5 6">JCM 16034</strain>
    </source>
</reference>
<dbReference type="PROSITE" id="PS51462">
    <property type="entry name" value="NUDIX"/>
    <property type="match status" value="1"/>
</dbReference>
<evidence type="ECO:0000256" key="3">
    <source>
        <dbReference type="RuleBase" id="RU003476"/>
    </source>
</evidence>
<dbReference type="SMART" id="SM00855">
    <property type="entry name" value="PGAM"/>
    <property type="match status" value="1"/>
</dbReference>
<feature type="domain" description="Nudix hydrolase" evidence="4">
    <location>
        <begin position="17"/>
        <end position="144"/>
    </location>
</feature>
<dbReference type="InterPro" id="IPR020476">
    <property type="entry name" value="Nudix_hydrolase"/>
</dbReference>
<sequence>MTDTPVADQTAHPGEDVAVRAAGAIPWRRAGDRLEVLLIHRPRYDDWSWPKGKLDSGETLHECASREIREEIGLDAPLGVPLGVTHYRVAAGLKSVHYWAMHVDASQRAVPDGDEVDQVHWCTPDEADVLLSNRTDVAPLEALVAAERDSALATRPLILLRHAKAKPRSSWTKAEGDRTLAATGVRQAQAVARLLQVWKPTRVVTSPWRRCVDTVLPYVRSSGVKVKVRLVDHLTEHRHSRKPHKAADVVGRLFDKRRPAVLCSHRPVLPTLLGEFRKYLEPGLDDVLPVSDPYLAPGEVIVFHVPLEGRPRVVALEQVKPFED</sequence>
<dbReference type="PANTHER" id="PTHR21340">
    <property type="entry name" value="DIADENOSINE 5,5-P1,P4-TETRAPHOSPHATE PYROPHOSPHOHYDROLASE MUTT"/>
    <property type="match status" value="1"/>
</dbReference>
<organism evidence="5 6">
    <name type="scientific">Sinomonas flava</name>
    <dbReference type="NCBI Taxonomy" id="496857"/>
    <lineage>
        <taxon>Bacteria</taxon>
        <taxon>Bacillati</taxon>
        <taxon>Actinomycetota</taxon>
        <taxon>Actinomycetes</taxon>
        <taxon>Micrococcales</taxon>
        <taxon>Micrococcaceae</taxon>
        <taxon>Sinomonas</taxon>
    </lineage>
</organism>
<dbReference type="CDD" id="cd07067">
    <property type="entry name" value="HP_PGM_like"/>
    <property type="match status" value="1"/>
</dbReference>
<evidence type="ECO:0000313" key="6">
    <source>
        <dbReference type="Proteomes" id="UP001500432"/>
    </source>
</evidence>
<dbReference type="SUPFAM" id="SSF55811">
    <property type="entry name" value="Nudix"/>
    <property type="match status" value="1"/>
</dbReference>
<evidence type="ECO:0000259" key="4">
    <source>
        <dbReference type="PROSITE" id="PS51462"/>
    </source>
</evidence>
<name>A0ABN3BR50_9MICC</name>
<dbReference type="EMBL" id="BAAAQW010000003">
    <property type="protein sequence ID" value="GAA2198944.1"/>
    <property type="molecule type" value="Genomic_DNA"/>
</dbReference>
<dbReference type="Pfam" id="PF00300">
    <property type="entry name" value="His_Phos_1"/>
    <property type="match status" value="1"/>
</dbReference>
<dbReference type="InterPro" id="IPR051325">
    <property type="entry name" value="Nudix_hydrolase_domain"/>
</dbReference>
<dbReference type="GO" id="GO:0016787">
    <property type="term" value="F:hydrolase activity"/>
    <property type="evidence" value="ECO:0007669"/>
    <property type="project" value="UniProtKB-KW"/>
</dbReference>
<dbReference type="Gene3D" id="3.90.79.10">
    <property type="entry name" value="Nucleoside Triphosphate Pyrophosphohydrolase"/>
    <property type="match status" value="1"/>
</dbReference>
<proteinExistence type="inferred from homology"/>
<evidence type="ECO:0000313" key="5">
    <source>
        <dbReference type="EMBL" id="GAA2198944.1"/>
    </source>
</evidence>
<dbReference type="PRINTS" id="PR00502">
    <property type="entry name" value="NUDIXFAMILY"/>
</dbReference>
<dbReference type="InterPro" id="IPR000086">
    <property type="entry name" value="NUDIX_hydrolase_dom"/>
</dbReference>
<gene>
    <name evidence="5" type="ORF">GCM10009849_13550</name>
</gene>
<comment type="similarity">
    <text evidence="1 3">Belongs to the Nudix hydrolase family.</text>
</comment>
<dbReference type="SUPFAM" id="SSF53254">
    <property type="entry name" value="Phosphoglycerate mutase-like"/>
    <property type="match status" value="1"/>
</dbReference>
<dbReference type="Pfam" id="PF00293">
    <property type="entry name" value="NUDIX"/>
    <property type="match status" value="1"/>
</dbReference>
<keyword evidence="2 3" id="KW-0378">Hydrolase</keyword>
<dbReference type="PROSITE" id="PS00893">
    <property type="entry name" value="NUDIX_BOX"/>
    <property type="match status" value="1"/>
</dbReference>
<keyword evidence="6" id="KW-1185">Reference proteome</keyword>
<evidence type="ECO:0000256" key="1">
    <source>
        <dbReference type="ARBA" id="ARBA00005582"/>
    </source>
</evidence>